<keyword evidence="1" id="KW-0238">DNA-binding</keyword>
<dbReference type="PROSITE" id="PS50987">
    <property type="entry name" value="HTH_ARSR_2"/>
    <property type="match status" value="1"/>
</dbReference>
<organism evidence="3 4">
    <name type="scientific">Cohnella yongneupensis</name>
    <dbReference type="NCBI Taxonomy" id="425006"/>
    <lineage>
        <taxon>Bacteria</taxon>
        <taxon>Bacillati</taxon>
        <taxon>Bacillota</taxon>
        <taxon>Bacilli</taxon>
        <taxon>Bacillales</taxon>
        <taxon>Paenibacillaceae</taxon>
        <taxon>Cohnella</taxon>
    </lineage>
</organism>
<sequence>MDKFTAIADPSRRRIIELLAVHGELSATEVCSHFQVSPPAISRHLKLLLDSHVITMERRAQQRIYRLNPEAMHSIEEWAKQYRQMWVERFDELDKLLQQRVKKLISLKEEGNGNDGDK</sequence>
<dbReference type="SUPFAM" id="SSF46785">
    <property type="entry name" value="Winged helix' DNA-binding domain"/>
    <property type="match status" value="1"/>
</dbReference>
<gene>
    <name evidence="3" type="ORF">ACFPQ4_13585</name>
</gene>
<dbReference type="PANTHER" id="PTHR38600:SF2">
    <property type="entry name" value="SLL0088 PROTEIN"/>
    <property type="match status" value="1"/>
</dbReference>
<reference evidence="4" key="1">
    <citation type="journal article" date="2019" name="Int. J. Syst. Evol. Microbiol.">
        <title>The Global Catalogue of Microorganisms (GCM) 10K type strain sequencing project: providing services to taxonomists for standard genome sequencing and annotation.</title>
        <authorList>
            <consortium name="The Broad Institute Genomics Platform"/>
            <consortium name="The Broad Institute Genome Sequencing Center for Infectious Disease"/>
            <person name="Wu L."/>
            <person name="Ma J."/>
        </authorList>
    </citation>
    <scope>NUCLEOTIDE SEQUENCE [LARGE SCALE GENOMIC DNA]</scope>
    <source>
        <strain evidence="4">CGMCC 1.18578</strain>
    </source>
</reference>
<dbReference type="InterPro" id="IPR001845">
    <property type="entry name" value="HTH_ArsR_DNA-bd_dom"/>
</dbReference>
<dbReference type="EMBL" id="JBHSNC010000042">
    <property type="protein sequence ID" value="MFC5530463.1"/>
    <property type="molecule type" value="Genomic_DNA"/>
</dbReference>
<dbReference type="SMART" id="SM00418">
    <property type="entry name" value="HTH_ARSR"/>
    <property type="match status" value="1"/>
</dbReference>
<proteinExistence type="predicted"/>
<evidence type="ECO:0000259" key="2">
    <source>
        <dbReference type="PROSITE" id="PS50987"/>
    </source>
</evidence>
<protein>
    <submittedName>
        <fullName evidence="3">ArsR/SmtB family transcription factor</fullName>
    </submittedName>
</protein>
<evidence type="ECO:0000313" key="3">
    <source>
        <dbReference type="EMBL" id="MFC5530463.1"/>
    </source>
</evidence>
<dbReference type="InterPro" id="IPR036388">
    <property type="entry name" value="WH-like_DNA-bd_sf"/>
</dbReference>
<dbReference type="InterPro" id="IPR011991">
    <property type="entry name" value="ArsR-like_HTH"/>
</dbReference>
<keyword evidence="4" id="KW-1185">Reference proteome</keyword>
<dbReference type="InterPro" id="IPR036390">
    <property type="entry name" value="WH_DNA-bd_sf"/>
</dbReference>
<feature type="domain" description="HTH arsR-type" evidence="2">
    <location>
        <begin position="1"/>
        <end position="87"/>
    </location>
</feature>
<dbReference type="Proteomes" id="UP001596108">
    <property type="component" value="Unassembled WGS sequence"/>
</dbReference>
<dbReference type="NCBIfam" id="NF033788">
    <property type="entry name" value="HTH_metalloreg"/>
    <property type="match status" value="1"/>
</dbReference>
<accession>A0ABW0R0D5</accession>
<dbReference type="RefSeq" id="WP_378112401.1">
    <property type="nucleotide sequence ID" value="NZ_JBHSNC010000042.1"/>
</dbReference>
<dbReference type="PRINTS" id="PR00778">
    <property type="entry name" value="HTHARSR"/>
</dbReference>
<evidence type="ECO:0000256" key="1">
    <source>
        <dbReference type="ARBA" id="ARBA00023125"/>
    </source>
</evidence>
<evidence type="ECO:0000313" key="4">
    <source>
        <dbReference type="Proteomes" id="UP001596108"/>
    </source>
</evidence>
<dbReference type="CDD" id="cd00090">
    <property type="entry name" value="HTH_ARSR"/>
    <property type="match status" value="1"/>
</dbReference>
<dbReference type="Gene3D" id="1.10.10.10">
    <property type="entry name" value="Winged helix-like DNA-binding domain superfamily/Winged helix DNA-binding domain"/>
    <property type="match status" value="1"/>
</dbReference>
<dbReference type="Pfam" id="PF01022">
    <property type="entry name" value="HTH_5"/>
    <property type="match status" value="1"/>
</dbReference>
<name>A0ABW0R0D5_9BACL</name>
<dbReference type="PANTHER" id="PTHR38600">
    <property type="entry name" value="TRANSCRIPTIONAL REGULATORY PROTEIN"/>
    <property type="match status" value="1"/>
</dbReference>
<comment type="caution">
    <text evidence="3">The sequence shown here is derived from an EMBL/GenBank/DDBJ whole genome shotgun (WGS) entry which is preliminary data.</text>
</comment>